<protein>
    <recommendedName>
        <fullName evidence="4">Sepiapterin reductase</fullName>
        <ecNumber evidence="3">1.1.1.153</ecNumber>
    </recommendedName>
</protein>
<dbReference type="STRING" id="286115.A0A507D6H1"/>
<accession>A0A507D6H1</accession>
<keyword evidence="6" id="KW-0521">NADP</keyword>
<dbReference type="AlphaFoldDB" id="A0A507D6H1"/>
<dbReference type="Gene3D" id="3.40.50.720">
    <property type="entry name" value="NAD(P)-binding Rossmann-like Domain"/>
    <property type="match status" value="1"/>
</dbReference>
<evidence type="ECO:0000256" key="2">
    <source>
        <dbReference type="ARBA" id="ARBA00010483"/>
    </source>
</evidence>
<dbReference type="SUPFAM" id="SSF51735">
    <property type="entry name" value="NAD(P)-binding Rossmann-fold domains"/>
    <property type="match status" value="1"/>
</dbReference>
<keyword evidence="5" id="KW-0963">Cytoplasm</keyword>
<reference evidence="8 9" key="1">
    <citation type="journal article" date="2019" name="Sci. Rep.">
        <title>Comparative genomics of chytrid fungi reveal insights into the obligate biotrophic and pathogenic lifestyle of Synchytrium endobioticum.</title>
        <authorList>
            <person name="van de Vossenberg B.T.L.H."/>
            <person name="Warris S."/>
            <person name="Nguyen H.D.T."/>
            <person name="van Gent-Pelzer M.P.E."/>
            <person name="Joly D.L."/>
            <person name="van de Geest H.C."/>
            <person name="Bonants P.J.M."/>
            <person name="Smith D.S."/>
            <person name="Levesque C.A."/>
            <person name="van der Lee T.A.J."/>
        </authorList>
    </citation>
    <scope>NUCLEOTIDE SEQUENCE [LARGE SCALE GENOMIC DNA]</scope>
    <source>
        <strain evidence="8 9">MB42</strain>
    </source>
</reference>
<dbReference type="Proteomes" id="UP000317494">
    <property type="component" value="Unassembled WGS sequence"/>
</dbReference>
<dbReference type="InterPro" id="IPR006393">
    <property type="entry name" value="Sepiapterin_red"/>
</dbReference>
<dbReference type="InterPro" id="IPR051721">
    <property type="entry name" value="Biopterin_syn/organic_redct"/>
</dbReference>
<proteinExistence type="inferred from homology"/>
<dbReference type="EMBL" id="QEAN01000124">
    <property type="protein sequence ID" value="TPX47036.1"/>
    <property type="molecule type" value="Genomic_DNA"/>
</dbReference>
<dbReference type="EC" id="1.1.1.153" evidence="3"/>
<comment type="subcellular location">
    <subcellularLocation>
        <location evidence="1">Cytoplasm</location>
    </subcellularLocation>
</comment>
<organism evidence="8 9">
    <name type="scientific">Synchytrium endobioticum</name>
    <dbReference type="NCBI Taxonomy" id="286115"/>
    <lineage>
        <taxon>Eukaryota</taxon>
        <taxon>Fungi</taxon>
        <taxon>Fungi incertae sedis</taxon>
        <taxon>Chytridiomycota</taxon>
        <taxon>Chytridiomycota incertae sedis</taxon>
        <taxon>Chytridiomycetes</taxon>
        <taxon>Synchytriales</taxon>
        <taxon>Synchytriaceae</taxon>
        <taxon>Synchytrium</taxon>
    </lineage>
</organism>
<dbReference type="PANTHER" id="PTHR44085:SF2">
    <property type="entry name" value="SEPIAPTERIN REDUCTASE"/>
    <property type="match status" value="1"/>
</dbReference>
<evidence type="ECO:0000313" key="8">
    <source>
        <dbReference type="EMBL" id="TPX47036.1"/>
    </source>
</evidence>
<dbReference type="GO" id="GO:0004757">
    <property type="term" value="F:sepiapterin reductase (NADP+) activity"/>
    <property type="evidence" value="ECO:0007669"/>
    <property type="project" value="UniProtKB-EC"/>
</dbReference>
<dbReference type="NCBIfam" id="TIGR01500">
    <property type="entry name" value="sepiapter_red"/>
    <property type="match status" value="1"/>
</dbReference>
<dbReference type="PRINTS" id="PR00081">
    <property type="entry name" value="GDHRDH"/>
</dbReference>
<dbReference type="VEuPathDB" id="FungiDB:SeMB42_g03487"/>
<keyword evidence="9" id="KW-1185">Reference proteome</keyword>
<evidence type="ECO:0000256" key="4">
    <source>
        <dbReference type="ARBA" id="ARBA00019170"/>
    </source>
</evidence>
<dbReference type="InterPro" id="IPR002347">
    <property type="entry name" value="SDR_fam"/>
</dbReference>
<dbReference type="InterPro" id="IPR036291">
    <property type="entry name" value="NAD(P)-bd_dom_sf"/>
</dbReference>
<evidence type="ECO:0000256" key="7">
    <source>
        <dbReference type="ARBA" id="ARBA00023002"/>
    </source>
</evidence>
<evidence type="ECO:0000256" key="3">
    <source>
        <dbReference type="ARBA" id="ARBA00013075"/>
    </source>
</evidence>
<dbReference type="Pfam" id="PF00106">
    <property type="entry name" value="adh_short"/>
    <property type="match status" value="1"/>
</dbReference>
<dbReference type="GO" id="GO:0005737">
    <property type="term" value="C:cytoplasm"/>
    <property type="evidence" value="ECO:0007669"/>
    <property type="project" value="UniProtKB-SubCell"/>
</dbReference>
<dbReference type="PANTHER" id="PTHR44085">
    <property type="entry name" value="SEPIAPTERIN REDUCTASE"/>
    <property type="match status" value="1"/>
</dbReference>
<sequence>MTTLIVVTGASRGLGRALSIALSEELGDFSSLEFMLIARDADGTKETQSLILEKRPHATIRLQQTDLGALDTLEDSLDEMFHGIIHPPSMYEKVYLFHNAGSLGRLDRIEALTLHDVQHAINLNVTSFMAMTSTFLRHFIECKHVRIINVSSLAAVQEFDTWSVYCSGKAARDAFIRTLVHEASIREGAASTRLKALNYAPGPLDTDMQRQARQSMPDVPLRKHYDDMHSQRALIDPSVSAKKLIKLLLEDDFKNGSHIDFYDIA</sequence>
<name>A0A507D6H1_9FUNG</name>
<gene>
    <name evidence="8" type="ORF">SeMB42_g03487</name>
</gene>
<keyword evidence="7" id="KW-0560">Oxidoreductase</keyword>
<evidence type="ECO:0000256" key="1">
    <source>
        <dbReference type="ARBA" id="ARBA00004496"/>
    </source>
</evidence>
<evidence type="ECO:0000256" key="5">
    <source>
        <dbReference type="ARBA" id="ARBA00022490"/>
    </source>
</evidence>
<dbReference type="GO" id="GO:0006729">
    <property type="term" value="P:tetrahydrobiopterin biosynthetic process"/>
    <property type="evidence" value="ECO:0007669"/>
    <property type="project" value="InterPro"/>
</dbReference>
<evidence type="ECO:0000256" key="6">
    <source>
        <dbReference type="ARBA" id="ARBA00022857"/>
    </source>
</evidence>
<comment type="caution">
    <text evidence="8">The sequence shown here is derived from an EMBL/GenBank/DDBJ whole genome shotgun (WGS) entry which is preliminary data.</text>
</comment>
<evidence type="ECO:0000313" key="9">
    <source>
        <dbReference type="Proteomes" id="UP000317494"/>
    </source>
</evidence>
<comment type="similarity">
    <text evidence="2">Belongs to the sepiapterin reductase family.</text>
</comment>